<feature type="signal peptide" evidence="2">
    <location>
        <begin position="1"/>
        <end position="21"/>
    </location>
</feature>
<keyword evidence="4" id="KW-1185">Reference proteome</keyword>
<evidence type="ECO:0000256" key="2">
    <source>
        <dbReference type="SAM" id="SignalP"/>
    </source>
</evidence>
<protein>
    <recommendedName>
        <fullName evidence="5">DUF3078 domain-containing protein</fullName>
    </recommendedName>
</protein>
<organism evidence="3 4">
    <name type="scientific">Terrimonas ginsenosidimutans</name>
    <dbReference type="NCBI Taxonomy" id="2908004"/>
    <lineage>
        <taxon>Bacteria</taxon>
        <taxon>Pseudomonadati</taxon>
        <taxon>Bacteroidota</taxon>
        <taxon>Chitinophagia</taxon>
        <taxon>Chitinophagales</taxon>
        <taxon>Chitinophagaceae</taxon>
        <taxon>Terrimonas</taxon>
    </lineage>
</organism>
<keyword evidence="2" id="KW-0732">Signal</keyword>
<evidence type="ECO:0000313" key="4">
    <source>
        <dbReference type="Proteomes" id="UP001165367"/>
    </source>
</evidence>
<comment type="caution">
    <text evidence="3">The sequence shown here is derived from an EMBL/GenBank/DDBJ whole genome shotgun (WGS) entry which is preliminary data.</text>
</comment>
<evidence type="ECO:0000313" key="3">
    <source>
        <dbReference type="EMBL" id="MCG2613872.1"/>
    </source>
</evidence>
<reference evidence="3" key="1">
    <citation type="submission" date="2022-01" db="EMBL/GenBank/DDBJ databases">
        <authorList>
            <person name="Jo J.-H."/>
            <person name="Im W.-T."/>
        </authorList>
    </citation>
    <scope>NUCLEOTIDE SEQUENCE</scope>
    <source>
        <strain evidence="3">NA20</strain>
    </source>
</reference>
<keyword evidence="1" id="KW-0175">Coiled coil</keyword>
<feature type="coiled-coil region" evidence="1">
    <location>
        <begin position="151"/>
        <end position="178"/>
    </location>
</feature>
<dbReference type="Proteomes" id="UP001165367">
    <property type="component" value="Unassembled WGS sequence"/>
</dbReference>
<dbReference type="EMBL" id="JAKLTR010000003">
    <property type="protein sequence ID" value="MCG2613872.1"/>
    <property type="molecule type" value="Genomic_DNA"/>
</dbReference>
<evidence type="ECO:0008006" key="5">
    <source>
        <dbReference type="Google" id="ProtNLM"/>
    </source>
</evidence>
<evidence type="ECO:0000256" key="1">
    <source>
        <dbReference type="SAM" id="Coils"/>
    </source>
</evidence>
<gene>
    <name evidence="3" type="ORF">LZZ85_06250</name>
</gene>
<feature type="chain" id="PRO_5047449811" description="DUF3078 domain-containing protein" evidence="2">
    <location>
        <begin position="22"/>
        <end position="407"/>
    </location>
</feature>
<proteinExistence type="predicted"/>
<sequence length="407" mass="46370">MQYLRQISSALLLLISGSIAAQEEQKTDRVTPKEFSIPATPIFDLMGVTTAQVNRTSDIKDFKVDWSFKSWKLNPNLAIQAQPVWELLYNRKNLEKYQEASPFMRRLASVDLSVGSVQDENTDRRIGFALKMNLLKSKDPLMARELYAGISDQYNAEKKELEETLKLLEHQLDTTTNVLSKPDLRSQILSTQEQLNSINSRRNAEINSRAKVFINENWNASSLDFAIGKVNSYIQDSAGTLKSLRKNRSTAFGAWLNGSVGLGKYWLLSGLLRSSWYEEELNFLMTDNDTGEEVSQKAFAKNKLFTMGFNLRYGSPVYTFFFEFLYEKKSFKSAAAALKETFTPASNFEIIEPSVAWDVVHPNSVSIGGDWRISRSVVINYGMRCVFDKNWKFQTFTPIATIACMMR</sequence>
<accession>A0ABS9KNG7</accession>
<dbReference type="RefSeq" id="WP_237869755.1">
    <property type="nucleotide sequence ID" value="NZ_JAKLTR010000003.1"/>
</dbReference>
<name>A0ABS9KNG7_9BACT</name>